<keyword evidence="2" id="KW-0456">Lyase</keyword>
<evidence type="ECO:0000313" key="4">
    <source>
        <dbReference type="EMBL" id="ARN75619.1"/>
    </source>
</evidence>
<dbReference type="KEGG" id="osg:BST96_16805"/>
<dbReference type="GO" id="GO:0006635">
    <property type="term" value="P:fatty acid beta-oxidation"/>
    <property type="evidence" value="ECO:0007669"/>
    <property type="project" value="TreeGrafter"/>
</dbReference>
<organism evidence="4 5">
    <name type="scientific">Oceanicoccus sagamiensis</name>
    <dbReference type="NCBI Taxonomy" id="716816"/>
    <lineage>
        <taxon>Bacteria</taxon>
        <taxon>Pseudomonadati</taxon>
        <taxon>Pseudomonadota</taxon>
        <taxon>Gammaproteobacteria</taxon>
        <taxon>Cellvibrionales</taxon>
        <taxon>Spongiibacteraceae</taxon>
        <taxon>Oceanicoccus</taxon>
    </lineage>
</organism>
<evidence type="ECO:0000256" key="1">
    <source>
        <dbReference type="ARBA" id="ARBA00005254"/>
    </source>
</evidence>
<dbReference type="InterPro" id="IPR014748">
    <property type="entry name" value="Enoyl-CoA_hydra_C"/>
</dbReference>
<dbReference type="PROSITE" id="PS00166">
    <property type="entry name" value="ENOYL_COA_HYDRATASE"/>
    <property type="match status" value="1"/>
</dbReference>
<dbReference type="PANTHER" id="PTHR11941">
    <property type="entry name" value="ENOYL-COA HYDRATASE-RELATED"/>
    <property type="match status" value="1"/>
</dbReference>
<proteinExistence type="inferred from homology"/>
<dbReference type="Pfam" id="PF00378">
    <property type="entry name" value="ECH_1"/>
    <property type="match status" value="1"/>
</dbReference>
<dbReference type="FunFam" id="3.90.226.10:FF:000009">
    <property type="entry name" value="Carnitinyl-CoA dehydratase"/>
    <property type="match status" value="1"/>
</dbReference>
<protein>
    <submittedName>
        <fullName evidence="4">Enoyl-CoA hydratase</fullName>
    </submittedName>
</protein>
<dbReference type="InterPro" id="IPR029045">
    <property type="entry name" value="ClpP/crotonase-like_dom_sf"/>
</dbReference>
<accession>A0A1X9NJG4</accession>
<dbReference type="Proteomes" id="UP000193450">
    <property type="component" value="Chromosome"/>
</dbReference>
<dbReference type="AlphaFoldDB" id="A0A1X9NJG4"/>
<dbReference type="OrthoDB" id="9775794at2"/>
<dbReference type="Gene3D" id="1.10.12.10">
    <property type="entry name" value="Lyase 2-enoyl-coa Hydratase, Chain A, domain 2"/>
    <property type="match status" value="1"/>
</dbReference>
<dbReference type="STRING" id="716816.BST96_16805"/>
<dbReference type="CDD" id="cd06558">
    <property type="entry name" value="crotonase-like"/>
    <property type="match status" value="1"/>
</dbReference>
<name>A0A1X9NJG4_9GAMM</name>
<dbReference type="Gene3D" id="3.90.226.10">
    <property type="entry name" value="2-enoyl-CoA Hydratase, Chain A, domain 1"/>
    <property type="match status" value="1"/>
</dbReference>
<dbReference type="InterPro" id="IPR018376">
    <property type="entry name" value="Enoyl-CoA_hyd/isom_CS"/>
</dbReference>
<dbReference type="GO" id="GO:0016829">
    <property type="term" value="F:lyase activity"/>
    <property type="evidence" value="ECO:0007669"/>
    <property type="project" value="UniProtKB-KW"/>
</dbReference>
<comment type="similarity">
    <text evidence="1 3">Belongs to the enoyl-CoA hydratase/isomerase family.</text>
</comment>
<gene>
    <name evidence="4" type="ORF">BST96_16805</name>
</gene>
<evidence type="ECO:0000313" key="5">
    <source>
        <dbReference type="Proteomes" id="UP000193450"/>
    </source>
</evidence>
<keyword evidence="5" id="KW-1185">Reference proteome</keyword>
<dbReference type="PANTHER" id="PTHR11941:SF54">
    <property type="entry name" value="ENOYL-COA HYDRATASE, MITOCHONDRIAL"/>
    <property type="match status" value="1"/>
</dbReference>
<evidence type="ECO:0000256" key="2">
    <source>
        <dbReference type="ARBA" id="ARBA00023239"/>
    </source>
</evidence>
<reference evidence="4 5" key="1">
    <citation type="submission" date="2016-11" db="EMBL/GenBank/DDBJ databases">
        <title>Trade-off between light-utilization and light-protection in marine flavobacteria.</title>
        <authorList>
            <person name="Kumagai Y."/>
        </authorList>
    </citation>
    <scope>NUCLEOTIDE SEQUENCE [LARGE SCALE GENOMIC DNA]</scope>
    <source>
        <strain evidence="4 5">NBRC 107125</strain>
    </source>
</reference>
<evidence type="ECO:0000256" key="3">
    <source>
        <dbReference type="RuleBase" id="RU003707"/>
    </source>
</evidence>
<dbReference type="RefSeq" id="WP_085759805.1">
    <property type="nucleotide sequence ID" value="NZ_CP019343.1"/>
</dbReference>
<dbReference type="EMBL" id="CP019343">
    <property type="protein sequence ID" value="ARN75619.1"/>
    <property type="molecule type" value="Genomic_DNA"/>
</dbReference>
<dbReference type="SUPFAM" id="SSF52096">
    <property type="entry name" value="ClpP/crotonase"/>
    <property type="match status" value="1"/>
</dbReference>
<dbReference type="InterPro" id="IPR001753">
    <property type="entry name" value="Enoyl-CoA_hydra/iso"/>
</dbReference>
<sequence length="260" mass="28132">MTSPYEFCTVEKQNHIWEITINRPESMNALHPPANFELETIFNDFSVDSSAWIAILVGAGDKAFSTGHDLKYQAAGNKIEIPKTGFAGLTNRFDLDKPVIAAVNGYAMGGGFEIALACDLIVADQSAKFALPEVKVGLAAVAGGIHRLPRQINEKLAMELLLTGRSVDAEEARSLGLVNQITASGQALSGARELAGTLLNCSPVSLQVTKQMFREGQAMPDLETAVSHRYDAFTRMASSKDFIEGPKAFAEKRKPEWSGE</sequence>